<accession>A0A409V915</accession>
<comment type="caution">
    <text evidence="1">The sequence shown here is derived from an EMBL/GenBank/DDBJ whole genome shotgun (WGS) entry which is preliminary data.</text>
</comment>
<reference evidence="1 2" key="1">
    <citation type="journal article" date="2018" name="Evol. Lett.">
        <title>Horizontal gene cluster transfer increased hallucinogenic mushroom diversity.</title>
        <authorList>
            <person name="Reynolds H.T."/>
            <person name="Vijayakumar V."/>
            <person name="Gluck-Thaler E."/>
            <person name="Korotkin H.B."/>
            <person name="Matheny P.B."/>
            <person name="Slot J.C."/>
        </authorList>
    </citation>
    <scope>NUCLEOTIDE SEQUENCE [LARGE SCALE GENOMIC DNA]</scope>
    <source>
        <strain evidence="1 2">2629</strain>
    </source>
</reference>
<protein>
    <submittedName>
        <fullName evidence="1">Uncharacterized protein</fullName>
    </submittedName>
</protein>
<sequence length="157" mass="17222">MYSRPTAAIRSIRPLLNAAIRKFGRAAIVPRQVRNAQLALSSSQVPRRREITSPATEEIYLERHHLSNIPYSQGLCTDPENLHPEDTMVQAVHAGMQAHRDYANLAIDAASPYPMDHVDSGGIGNPERIGMIEQVGSANGTARFFAFGGIQGKPLMF</sequence>
<keyword evidence="2" id="KW-1185">Reference proteome</keyword>
<dbReference type="InParanoid" id="A0A409V915"/>
<dbReference type="EMBL" id="NHTK01006131">
    <property type="protein sequence ID" value="PPQ63118.1"/>
    <property type="molecule type" value="Genomic_DNA"/>
</dbReference>
<dbReference type="Proteomes" id="UP000284842">
    <property type="component" value="Unassembled WGS sequence"/>
</dbReference>
<proteinExistence type="predicted"/>
<organism evidence="1 2">
    <name type="scientific">Panaeolus cyanescens</name>
    <dbReference type="NCBI Taxonomy" id="181874"/>
    <lineage>
        <taxon>Eukaryota</taxon>
        <taxon>Fungi</taxon>
        <taxon>Dikarya</taxon>
        <taxon>Basidiomycota</taxon>
        <taxon>Agaricomycotina</taxon>
        <taxon>Agaricomycetes</taxon>
        <taxon>Agaricomycetidae</taxon>
        <taxon>Agaricales</taxon>
        <taxon>Agaricineae</taxon>
        <taxon>Galeropsidaceae</taxon>
        <taxon>Panaeolus</taxon>
    </lineage>
</organism>
<evidence type="ECO:0000313" key="1">
    <source>
        <dbReference type="EMBL" id="PPQ63118.1"/>
    </source>
</evidence>
<evidence type="ECO:0000313" key="2">
    <source>
        <dbReference type="Proteomes" id="UP000284842"/>
    </source>
</evidence>
<dbReference type="AlphaFoldDB" id="A0A409V915"/>
<name>A0A409V915_9AGAR</name>
<gene>
    <name evidence="1" type="ORF">CVT24_005830</name>
</gene>
<dbReference type="OrthoDB" id="2687798at2759"/>